<dbReference type="EC" id="1.17.7.3" evidence="7"/>
<comment type="pathway">
    <text evidence="7">Isoprenoid biosynthesis; isopentenyl diphosphate biosynthesis via DXP pathway; isopentenyl diphosphate from 1-deoxy-D-xylulose 5-phosphate: step 5/6.</text>
</comment>
<dbReference type="InterPro" id="IPR058578">
    <property type="entry name" value="IspG_TIM"/>
</dbReference>
<feature type="binding site" evidence="7">
    <location>
        <position position="297"/>
    </location>
    <ligand>
        <name>[4Fe-4S] cluster</name>
        <dbReference type="ChEBI" id="CHEBI:49883"/>
    </ligand>
</feature>
<dbReference type="HAMAP" id="MF_00159">
    <property type="entry name" value="IspG"/>
    <property type="match status" value="1"/>
</dbReference>
<dbReference type="UniPathway" id="UPA00056">
    <property type="reaction ID" value="UER00096"/>
</dbReference>
<accession>C7GFY2</accession>
<feature type="binding site" evidence="7">
    <location>
        <position position="265"/>
    </location>
    <ligand>
        <name>[4Fe-4S] cluster</name>
        <dbReference type="ChEBI" id="CHEBI:49883"/>
    </ligand>
</feature>
<comment type="cofactor">
    <cofactor evidence="7">
        <name>[4Fe-4S] cluster</name>
        <dbReference type="ChEBI" id="CHEBI:49883"/>
    </cofactor>
    <text evidence="7">Binds 1 [4Fe-4S] cluster.</text>
</comment>
<keyword evidence="3 7" id="KW-0560">Oxidoreductase</keyword>
<dbReference type="GO" id="GO:0005506">
    <property type="term" value="F:iron ion binding"/>
    <property type="evidence" value="ECO:0007669"/>
    <property type="project" value="InterPro"/>
</dbReference>
<evidence type="ECO:0000313" key="11">
    <source>
        <dbReference type="Proteomes" id="UP000004828"/>
    </source>
</evidence>
<dbReference type="InterPro" id="IPR011005">
    <property type="entry name" value="Dihydropteroate_synth-like_sf"/>
</dbReference>
<dbReference type="Pfam" id="PF26540">
    <property type="entry name" value="GcpE_C"/>
    <property type="match status" value="1"/>
</dbReference>
<evidence type="ECO:0000256" key="2">
    <source>
        <dbReference type="ARBA" id="ARBA00022723"/>
    </source>
</evidence>
<dbReference type="GO" id="GO:0141197">
    <property type="term" value="F:4-hydroxy-3-methylbut-2-enyl-diphosphate synthase activity (flavodoxin)"/>
    <property type="evidence" value="ECO:0007669"/>
    <property type="project" value="UniProtKB-EC"/>
</dbReference>
<reference evidence="10 11" key="1">
    <citation type="submission" date="2009-08" db="EMBL/GenBank/DDBJ databases">
        <authorList>
            <person name="Weinstock G."/>
            <person name="Sodergren E."/>
            <person name="Clifton S."/>
            <person name="Fulton L."/>
            <person name="Fulton B."/>
            <person name="Courtney L."/>
            <person name="Fronick C."/>
            <person name="Harrison M."/>
            <person name="Strong C."/>
            <person name="Farmer C."/>
            <person name="Delahaunty K."/>
            <person name="Markovic C."/>
            <person name="Hall O."/>
            <person name="Minx P."/>
            <person name="Tomlinson C."/>
            <person name="Mitreva M."/>
            <person name="Nelson J."/>
            <person name="Hou S."/>
            <person name="Wollam A."/>
            <person name="Pepin K.H."/>
            <person name="Johnson M."/>
            <person name="Bhonagiri V."/>
            <person name="Nash W.E."/>
            <person name="Warren W."/>
            <person name="Chinwalla A."/>
            <person name="Mardis E.R."/>
            <person name="Wilson R.K."/>
        </authorList>
    </citation>
    <scope>NUCLEOTIDE SEQUENCE [LARGE SCALE GENOMIC DNA]</scope>
    <source>
        <strain evidence="10 11">L1-82</strain>
    </source>
</reference>
<feature type="binding site" evidence="7">
    <location>
        <position position="304"/>
    </location>
    <ligand>
        <name>[4Fe-4S] cluster</name>
        <dbReference type="ChEBI" id="CHEBI:49883"/>
    </ligand>
</feature>
<comment type="similarity">
    <text evidence="7">Belongs to the IspG family.</text>
</comment>
<dbReference type="PANTHER" id="PTHR30454:SF0">
    <property type="entry name" value="4-HYDROXY-3-METHYLBUT-2-EN-1-YL DIPHOSPHATE SYNTHASE (FERREDOXIN), CHLOROPLASTIC"/>
    <property type="match status" value="1"/>
</dbReference>
<dbReference type="AlphaFoldDB" id="C7GFY2"/>
<keyword evidence="1 7" id="KW-0004">4Fe-4S</keyword>
<evidence type="ECO:0000256" key="3">
    <source>
        <dbReference type="ARBA" id="ARBA00023002"/>
    </source>
</evidence>
<evidence type="ECO:0000256" key="1">
    <source>
        <dbReference type="ARBA" id="ARBA00022485"/>
    </source>
</evidence>
<dbReference type="EMBL" id="ABYJ02000225">
    <property type="protein sequence ID" value="EEU99273.1"/>
    <property type="molecule type" value="Genomic_DNA"/>
</dbReference>
<dbReference type="GO" id="GO:0019288">
    <property type="term" value="P:isopentenyl diphosphate biosynthetic process, methylerythritol 4-phosphate pathway"/>
    <property type="evidence" value="ECO:0007669"/>
    <property type="project" value="UniProtKB-UniRule"/>
</dbReference>
<dbReference type="HOGENOM" id="CLU_042258_0_0_9"/>
<dbReference type="Gene3D" id="3.30.413.10">
    <property type="entry name" value="Sulfite Reductase Hemoprotein, domain 1"/>
    <property type="match status" value="1"/>
</dbReference>
<evidence type="ECO:0000256" key="6">
    <source>
        <dbReference type="ARBA" id="ARBA00023229"/>
    </source>
</evidence>
<evidence type="ECO:0000259" key="9">
    <source>
        <dbReference type="Pfam" id="PF26540"/>
    </source>
</evidence>
<dbReference type="GO" id="GO:0051539">
    <property type="term" value="F:4 iron, 4 sulfur cluster binding"/>
    <property type="evidence" value="ECO:0007669"/>
    <property type="project" value="UniProtKB-UniRule"/>
</dbReference>
<dbReference type="InterPro" id="IPR045854">
    <property type="entry name" value="NO2/SO3_Rdtase_4Fe4S_sf"/>
</dbReference>
<dbReference type="PIRSF" id="PIRSF004640">
    <property type="entry name" value="IspG"/>
    <property type="match status" value="1"/>
</dbReference>
<feature type="domain" description="IspG C-terminal" evidence="9">
    <location>
        <begin position="258"/>
        <end position="343"/>
    </location>
</feature>
<comment type="catalytic activity">
    <reaction evidence="7">
        <text>(2E)-4-hydroxy-3-methylbut-2-enyl diphosphate + oxidized [flavodoxin] + H2O + 2 H(+) = 2-C-methyl-D-erythritol 2,4-cyclic diphosphate + reduced [flavodoxin]</text>
        <dbReference type="Rhea" id="RHEA:43604"/>
        <dbReference type="Rhea" id="RHEA-COMP:10622"/>
        <dbReference type="Rhea" id="RHEA-COMP:10623"/>
        <dbReference type="ChEBI" id="CHEBI:15377"/>
        <dbReference type="ChEBI" id="CHEBI:15378"/>
        <dbReference type="ChEBI" id="CHEBI:57618"/>
        <dbReference type="ChEBI" id="CHEBI:58210"/>
        <dbReference type="ChEBI" id="CHEBI:58483"/>
        <dbReference type="ChEBI" id="CHEBI:128753"/>
        <dbReference type="EC" id="1.17.7.3"/>
    </reaction>
</comment>
<dbReference type="SUPFAM" id="SSF56014">
    <property type="entry name" value="Nitrite and sulphite reductase 4Fe-4S domain-like"/>
    <property type="match status" value="1"/>
</dbReference>
<evidence type="ECO:0000256" key="7">
    <source>
        <dbReference type="HAMAP-Rule" id="MF_00159"/>
    </source>
</evidence>
<name>C7GFY2_9FIRM</name>
<dbReference type="FunFam" id="3.20.20.20:FF:000001">
    <property type="entry name" value="4-hydroxy-3-methylbut-2-en-1-yl diphosphate synthase (flavodoxin)"/>
    <property type="match status" value="1"/>
</dbReference>
<dbReference type="InterPro" id="IPR016425">
    <property type="entry name" value="IspG_bac"/>
</dbReference>
<dbReference type="SUPFAM" id="SSF51717">
    <property type="entry name" value="Dihydropteroate synthetase-like"/>
    <property type="match status" value="1"/>
</dbReference>
<keyword evidence="6 7" id="KW-0414">Isoprene biosynthesis</keyword>
<dbReference type="NCBIfam" id="TIGR00612">
    <property type="entry name" value="ispG_gcpE"/>
    <property type="match status" value="1"/>
</dbReference>
<organism evidence="10 11">
    <name type="scientific">Roseburia intestinalis L1-82</name>
    <dbReference type="NCBI Taxonomy" id="536231"/>
    <lineage>
        <taxon>Bacteria</taxon>
        <taxon>Bacillati</taxon>
        <taxon>Bacillota</taxon>
        <taxon>Clostridia</taxon>
        <taxon>Lachnospirales</taxon>
        <taxon>Lachnospiraceae</taxon>
        <taxon>Roseburia</taxon>
    </lineage>
</organism>
<dbReference type="Pfam" id="PF04551">
    <property type="entry name" value="GcpE"/>
    <property type="match status" value="1"/>
</dbReference>
<keyword evidence="5 7" id="KW-0411">Iron-sulfur</keyword>
<proteinExistence type="inferred from homology"/>
<sequence length="350" mass="37367">MKTKTVKIGSKVIGGGNPILIQSMTNTKTEDIAATVAQINKLAAAGCDIIRCAVPTMEAAEALTEIKKQVEIPVVADIHFDYRLAIAAIEHGADKIRINPGNIGSRERVQAVVDAAKERQIPIRVGVNSGSLEKDFLVEKYHGVTAEGIVESALDKVKMIEDMGYDNLVISIKSSDVMMCVKAHELIAEKTDHPLHVGITEAGTIISGNIKSAIGLGLILHQGIGDTIRVSLTGDPLEEIKSAKLILKTLGLRKGGIEVVSCPTCGRTRIDLIGLANQVENMVADIPLDIKVAVMGCVVNGPGEAKEADIGIAGGIGEGLIIKHGEVYKKVPESELLESLRYELLHWNEN</sequence>
<keyword evidence="4 7" id="KW-0408">Iron</keyword>
<comment type="caution">
    <text evidence="10">The sequence shown here is derived from an EMBL/GenBank/DDBJ whole genome shotgun (WGS) entry which is preliminary data.</text>
</comment>
<gene>
    <name evidence="7 10" type="primary">ispG</name>
    <name evidence="10" type="ORF">ROSINTL182_08839</name>
</gene>
<comment type="function">
    <text evidence="7">Converts 2C-methyl-D-erythritol 2,4-cyclodiphosphate (ME-2,4cPP) into 1-hydroxy-2-methyl-2-(E)-butenyl 4-diphosphate.</text>
</comment>
<feature type="binding site" evidence="7">
    <location>
        <position position="262"/>
    </location>
    <ligand>
        <name>[4Fe-4S] cluster</name>
        <dbReference type="ChEBI" id="CHEBI:49883"/>
    </ligand>
</feature>
<evidence type="ECO:0000256" key="5">
    <source>
        <dbReference type="ARBA" id="ARBA00023014"/>
    </source>
</evidence>
<protein>
    <recommendedName>
        <fullName evidence="7">4-hydroxy-3-methylbut-2-en-1-yl diphosphate synthase (flavodoxin)</fullName>
        <ecNumber evidence="7">1.17.7.3</ecNumber>
    </recommendedName>
    <alternativeName>
        <fullName evidence="7">1-hydroxy-2-methyl-2-(E)-butenyl 4-diphosphate synthase</fullName>
    </alternativeName>
</protein>
<keyword evidence="2 7" id="KW-0479">Metal-binding</keyword>
<feature type="domain" description="IspG TIM-barrel" evidence="8">
    <location>
        <begin position="3"/>
        <end position="243"/>
    </location>
</feature>
<dbReference type="RefSeq" id="WP_006858912.1">
    <property type="nucleotide sequence ID" value="NZ_GG692746.1"/>
</dbReference>
<dbReference type="InterPro" id="IPR004588">
    <property type="entry name" value="IspG_bac-typ"/>
</dbReference>
<dbReference type="Proteomes" id="UP000004828">
    <property type="component" value="Unassembled WGS sequence"/>
</dbReference>
<dbReference type="PANTHER" id="PTHR30454">
    <property type="entry name" value="4-HYDROXY-3-METHYLBUT-2-EN-1-YL DIPHOSPHATE SYNTHASE"/>
    <property type="match status" value="1"/>
</dbReference>
<dbReference type="Gene3D" id="3.20.20.20">
    <property type="entry name" value="Dihydropteroate synthase-like"/>
    <property type="match status" value="1"/>
</dbReference>
<dbReference type="GO" id="GO:0046429">
    <property type="term" value="F:4-hydroxy-3-methylbut-2-en-1-yl diphosphate synthase activity (ferredoxin)"/>
    <property type="evidence" value="ECO:0007669"/>
    <property type="project" value="UniProtKB-UniRule"/>
</dbReference>
<dbReference type="GO" id="GO:0016114">
    <property type="term" value="P:terpenoid biosynthetic process"/>
    <property type="evidence" value="ECO:0007669"/>
    <property type="project" value="InterPro"/>
</dbReference>
<evidence type="ECO:0000259" key="8">
    <source>
        <dbReference type="Pfam" id="PF04551"/>
    </source>
</evidence>
<dbReference type="NCBIfam" id="NF001540">
    <property type="entry name" value="PRK00366.1"/>
    <property type="match status" value="1"/>
</dbReference>
<evidence type="ECO:0000256" key="4">
    <source>
        <dbReference type="ARBA" id="ARBA00023004"/>
    </source>
</evidence>
<dbReference type="InterPro" id="IPR058579">
    <property type="entry name" value="IspG_C"/>
</dbReference>
<evidence type="ECO:0000313" key="10">
    <source>
        <dbReference type="EMBL" id="EEU99273.1"/>
    </source>
</evidence>